<feature type="transmembrane region" description="Helical" evidence="1">
    <location>
        <begin position="7"/>
        <end position="27"/>
    </location>
</feature>
<sequence length="158" mass="18873">MIKKCIEYGVIISAVILVLGIIGYLYWGINMQFVILVIIVSALLSLLSLIELIPKNKIKRKIPYRYVFLMCMYLPFASIVIFCTVMLGYSYEELEKTFPLFKGSYIELFHNKVLMCSIIVFFGPFYFKHLGIYWKKIETLEYRYNRILRKRKNRLNFY</sequence>
<feature type="transmembrane region" description="Helical" evidence="1">
    <location>
        <begin position="33"/>
        <end position="54"/>
    </location>
</feature>
<organism evidence="2 3">
    <name type="scientific">Gallibacterium genomosp. 3</name>
    <dbReference type="NCBI Taxonomy" id="505345"/>
    <lineage>
        <taxon>Bacteria</taxon>
        <taxon>Pseudomonadati</taxon>
        <taxon>Pseudomonadota</taxon>
        <taxon>Gammaproteobacteria</taxon>
        <taxon>Pasteurellales</taxon>
        <taxon>Pasteurellaceae</taxon>
        <taxon>Gallibacterium</taxon>
    </lineage>
</organism>
<reference evidence="2 3" key="1">
    <citation type="submission" date="2014-11" db="EMBL/GenBank/DDBJ databases">
        <title>Pan-genome of Gallibacterium spp.</title>
        <authorList>
            <person name="Kudirkiene E."/>
            <person name="Bojesen A.M."/>
        </authorList>
    </citation>
    <scope>NUCLEOTIDE SEQUENCE [LARGE SCALE GENOMIC DNA]</scope>
    <source>
        <strain evidence="2 3">59/S3/89</strain>
    </source>
</reference>
<evidence type="ECO:0000256" key="1">
    <source>
        <dbReference type="SAM" id="Phobius"/>
    </source>
</evidence>
<dbReference type="AlphaFoldDB" id="A0A1A7PRC2"/>
<feature type="transmembrane region" description="Helical" evidence="1">
    <location>
        <begin position="66"/>
        <end position="89"/>
    </location>
</feature>
<accession>A0A1A7PRC2</accession>
<keyword evidence="1" id="KW-0472">Membrane</keyword>
<name>A0A1A7PRC2_9PAST</name>
<keyword evidence="1" id="KW-0812">Transmembrane</keyword>
<evidence type="ECO:0000313" key="3">
    <source>
        <dbReference type="Proteomes" id="UP000092626"/>
    </source>
</evidence>
<keyword evidence="1" id="KW-1133">Transmembrane helix</keyword>
<dbReference type="Proteomes" id="UP000092626">
    <property type="component" value="Unassembled WGS sequence"/>
</dbReference>
<proteinExistence type="predicted"/>
<protein>
    <submittedName>
        <fullName evidence="2">Uncharacterized protein</fullName>
    </submittedName>
</protein>
<evidence type="ECO:0000313" key="2">
    <source>
        <dbReference type="EMBL" id="OBX03695.1"/>
    </source>
</evidence>
<dbReference type="EMBL" id="JTJR01000041">
    <property type="protein sequence ID" value="OBX03695.1"/>
    <property type="molecule type" value="Genomic_DNA"/>
</dbReference>
<feature type="transmembrane region" description="Helical" evidence="1">
    <location>
        <begin position="109"/>
        <end position="127"/>
    </location>
</feature>
<comment type="caution">
    <text evidence="2">The sequence shown here is derived from an EMBL/GenBank/DDBJ whole genome shotgun (WGS) entry which is preliminary data.</text>
</comment>
<gene>
    <name evidence="2" type="ORF">QV06_09635</name>
</gene>